<dbReference type="Proteomes" id="UP000326759">
    <property type="component" value="Unassembled WGS sequence"/>
</dbReference>
<dbReference type="InterPro" id="IPR013032">
    <property type="entry name" value="EGF-like_CS"/>
</dbReference>
<reference evidence="18 19" key="1">
    <citation type="journal article" date="2019" name="PLoS Biol.">
        <title>Sex chromosomes control vertical transmission of feminizing Wolbachia symbionts in an isopod.</title>
        <authorList>
            <person name="Becking T."/>
            <person name="Chebbi M.A."/>
            <person name="Giraud I."/>
            <person name="Moumen B."/>
            <person name="Laverre T."/>
            <person name="Caubet Y."/>
            <person name="Peccoud J."/>
            <person name="Gilbert C."/>
            <person name="Cordaux R."/>
        </authorList>
    </citation>
    <scope>NUCLEOTIDE SEQUENCE [LARGE SCALE GENOMIC DNA]</scope>
    <source>
        <strain evidence="18">ANa2</strain>
        <tissue evidence="18">Whole body excluding digestive tract and cuticle</tissue>
    </source>
</reference>
<evidence type="ECO:0000256" key="13">
    <source>
        <dbReference type="ARBA" id="ARBA00023180"/>
    </source>
</evidence>
<dbReference type="PANTHER" id="PTHR24033:SF224">
    <property type="entry name" value="C-TYPE LECTIN"/>
    <property type="match status" value="1"/>
</dbReference>
<dbReference type="InterPro" id="IPR001007">
    <property type="entry name" value="VWF_dom"/>
</dbReference>
<dbReference type="GO" id="GO:0051240">
    <property type="term" value="P:positive regulation of multicellular organismal process"/>
    <property type="evidence" value="ECO:0007669"/>
    <property type="project" value="UniProtKB-ARBA"/>
</dbReference>
<keyword evidence="2" id="KW-0217">Developmental protein</keyword>
<evidence type="ECO:0000256" key="1">
    <source>
        <dbReference type="ARBA" id="ARBA00004251"/>
    </source>
</evidence>
<feature type="domain" description="EGF-like" evidence="17">
    <location>
        <begin position="382"/>
        <end position="418"/>
    </location>
</feature>
<evidence type="ECO:0000256" key="11">
    <source>
        <dbReference type="ARBA" id="ARBA00023136"/>
    </source>
</evidence>
<gene>
    <name evidence="18" type="primary">Jag2</name>
    <name evidence="18" type="ORF">Anas_04048</name>
</gene>
<keyword evidence="9" id="KW-0914">Notch signaling pathway</keyword>
<evidence type="ECO:0000256" key="10">
    <source>
        <dbReference type="ARBA" id="ARBA00022989"/>
    </source>
</evidence>
<dbReference type="PROSITE" id="PS00010">
    <property type="entry name" value="ASX_HYDROXYL"/>
    <property type="match status" value="7"/>
</dbReference>
<comment type="subcellular location">
    <subcellularLocation>
        <location evidence="1">Cell membrane</location>
        <topology evidence="1">Single-pass type I membrane protein</topology>
    </subcellularLocation>
</comment>
<dbReference type="FunFam" id="2.10.25.10:FF:000122">
    <property type="entry name" value="Protein crumbs homolog 2"/>
    <property type="match status" value="1"/>
</dbReference>
<dbReference type="FunFam" id="2.10.25.10:FF:000148">
    <property type="entry name" value="Delta-like protein"/>
    <property type="match status" value="1"/>
</dbReference>
<dbReference type="GO" id="GO:0048732">
    <property type="term" value="P:gland development"/>
    <property type="evidence" value="ECO:0007669"/>
    <property type="project" value="UniProtKB-ARBA"/>
</dbReference>
<dbReference type="SUPFAM" id="SSF57196">
    <property type="entry name" value="EGF/Laminin"/>
    <property type="match status" value="10"/>
</dbReference>
<feature type="domain" description="EGF-like" evidence="17">
    <location>
        <begin position="344"/>
        <end position="380"/>
    </location>
</feature>
<keyword evidence="10 16" id="KW-1133">Transmembrane helix</keyword>
<evidence type="ECO:0000256" key="12">
    <source>
        <dbReference type="ARBA" id="ARBA00023157"/>
    </source>
</evidence>
<name>A0A5N5TLB9_9CRUS</name>
<evidence type="ECO:0000256" key="7">
    <source>
        <dbReference type="ARBA" id="ARBA00022737"/>
    </source>
</evidence>
<feature type="domain" description="EGF-like" evidence="17">
    <location>
        <begin position="45"/>
        <end position="82"/>
    </location>
</feature>
<feature type="disulfide bond" evidence="14">
    <location>
        <begin position="205"/>
        <end position="214"/>
    </location>
</feature>
<proteinExistence type="predicted"/>
<dbReference type="GO" id="GO:0051241">
    <property type="term" value="P:negative regulation of multicellular organismal process"/>
    <property type="evidence" value="ECO:0007669"/>
    <property type="project" value="UniProtKB-ARBA"/>
</dbReference>
<dbReference type="GO" id="GO:0003002">
    <property type="term" value="P:regionalization"/>
    <property type="evidence" value="ECO:0007669"/>
    <property type="project" value="UniProtKB-ARBA"/>
</dbReference>
<evidence type="ECO:0000256" key="6">
    <source>
        <dbReference type="ARBA" id="ARBA00022729"/>
    </source>
</evidence>
<keyword evidence="7" id="KW-0677">Repeat</keyword>
<keyword evidence="4 14" id="KW-0245">EGF-like domain</keyword>
<feature type="disulfide bond" evidence="14">
    <location>
        <begin position="447"/>
        <end position="456"/>
    </location>
</feature>
<feature type="domain" description="EGF-like" evidence="17">
    <location>
        <begin position="260"/>
        <end position="304"/>
    </location>
</feature>
<dbReference type="PROSITE" id="PS01187">
    <property type="entry name" value="EGF_CA"/>
    <property type="match status" value="2"/>
</dbReference>
<dbReference type="InterPro" id="IPR018097">
    <property type="entry name" value="EGF_Ca-bd_CS"/>
</dbReference>
<dbReference type="FunFam" id="2.10.25.10:FF:000143">
    <property type="entry name" value="Protein crumbs 1"/>
    <property type="match status" value="1"/>
</dbReference>
<feature type="disulfide bond" evidence="14">
    <location>
        <begin position="294"/>
        <end position="303"/>
    </location>
</feature>
<feature type="domain" description="EGF-like" evidence="17">
    <location>
        <begin position="84"/>
        <end position="120"/>
    </location>
</feature>
<evidence type="ECO:0000259" key="17">
    <source>
        <dbReference type="PROSITE" id="PS50026"/>
    </source>
</evidence>
<comment type="caution">
    <text evidence="14">Lacks conserved residue(s) required for the propagation of feature annotation.</text>
</comment>
<dbReference type="SMART" id="SM00179">
    <property type="entry name" value="EGF_CA"/>
    <property type="match status" value="12"/>
</dbReference>
<protein>
    <submittedName>
        <fullName evidence="18">Protein jagged-2</fullName>
    </submittedName>
</protein>
<feature type="domain" description="EGF-like" evidence="17">
    <location>
        <begin position="1"/>
        <end position="11"/>
    </location>
</feature>
<dbReference type="PANTHER" id="PTHR24033">
    <property type="entry name" value="EGF-LIKE DOMAIN-CONTAINING PROTEIN"/>
    <property type="match status" value="1"/>
</dbReference>
<dbReference type="FunFam" id="2.10.25.10:FF:000066">
    <property type="entry name" value="FAT atypical cadherin 4"/>
    <property type="match status" value="1"/>
</dbReference>
<comment type="caution">
    <text evidence="18">The sequence shown here is derived from an EMBL/GenBank/DDBJ whole genome shotgun (WGS) entry which is preliminary data.</text>
</comment>
<accession>A0A5N5TLB9</accession>
<evidence type="ECO:0000256" key="8">
    <source>
        <dbReference type="ARBA" id="ARBA00022837"/>
    </source>
</evidence>
<dbReference type="OrthoDB" id="283575at2759"/>
<keyword evidence="5 16" id="KW-0812">Transmembrane</keyword>
<feature type="domain" description="EGF-like" evidence="17">
    <location>
        <begin position="421"/>
        <end position="457"/>
    </location>
</feature>
<feature type="domain" description="EGF-like" evidence="17">
    <location>
        <begin position="122"/>
        <end position="158"/>
    </location>
</feature>
<dbReference type="PROSITE" id="PS01186">
    <property type="entry name" value="EGF_2"/>
    <property type="match status" value="8"/>
</dbReference>
<feature type="domain" description="EGF-like" evidence="17">
    <location>
        <begin position="459"/>
        <end position="495"/>
    </location>
</feature>
<feature type="domain" description="EGF-like" evidence="17">
    <location>
        <begin position="306"/>
        <end position="342"/>
    </location>
</feature>
<dbReference type="EMBL" id="SEYY01000570">
    <property type="protein sequence ID" value="KAB7506967.1"/>
    <property type="molecule type" value="Genomic_DNA"/>
</dbReference>
<dbReference type="FunFam" id="2.10.25.10:FF:000061">
    <property type="entry name" value="Delta-like protein"/>
    <property type="match status" value="2"/>
</dbReference>
<feature type="disulfide bond" evidence="14">
    <location>
        <begin position="243"/>
        <end position="252"/>
    </location>
</feature>
<feature type="disulfide bond" evidence="14">
    <location>
        <begin position="370"/>
        <end position="379"/>
    </location>
</feature>
<keyword evidence="13" id="KW-0325">Glycoprotein</keyword>
<feature type="domain" description="EGF-like" evidence="17">
    <location>
        <begin position="217"/>
        <end position="253"/>
    </location>
</feature>
<evidence type="ECO:0000256" key="14">
    <source>
        <dbReference type="PROSITE-ProRule" id="PRU00076"/>
    </source>
</evidence>
<feature type="domain" description="EGF-like" evidence="17">
    <location>
        <begin position="179"/>
        <end position="215"/>
    </location>
</feature>
<dbReference type="GO" id="GO:0007219">
    <property type="term" value="P:Notch signaling pathway"/>
    <property type="evidence" value="ECO:0007669"/>
    <property type="project" value="UniProtKB-KW"/>
</dbReference>
<keyword evidence="3" id="KW-1003">Cell membrane</keyword>
<dbReference type="CDD" id="cd00054">
    <property type="entry name" value="EGF_CA"/>
    <property type="match status" value="10"/>
</dbReference>
<dbReference type="InterPro" id="IPR026219">
    <property type="entry name" value="Jagged/Serrate"/>
</dbReference>
<dbReference type="GO" id="GO:0005112">
    <property type="term" value="F:Notch binding"/>
    <property type="evidence" value="ECO:0007669"/>
    <property type="project" value="InterPro"/>
</dbReference>
<evidence type="ECO:0000256" key="15">
    <source>
        <dbReference type="SAM" id="MobiDB-lite"/>
    </source>
</evidence>
<evidence type="ECO:0000256" key="9">
    <source>
        <dbReference type="ARBA" id="ARBA00022976"/>
    </source>
</evidence>
<keyword evidence="6" id="KW-0732">Signal</keyword>
<keyword evidence="8" id="KW-0106">Calcium</keyword>
<feature type="disulfide bond" evidence="14">
    <location>
        <begin position="110"/>
        <end position="119"/>
    </location>
</feature>
<dbReference type="SMART" id="SM00215">
    <property type="entry name" value="VWC_out"/>
    <property type="match status" value="1"/>
</dbReference>
<feature type="disulfide bond" evidence="14">
    <location>
        <begin position="408"/>
        <end position="417"/>
    </location>
</feature>
<dbReference type="AlphaFoldDB" id="A0A5N5TLB9"/>
<dbReference type="InterPro" id="IPR056986">
    <property type="entry name" value="JAG1_1/2_dom"/>
</dbReference>
<evidence type="ECO:0000256" key="3">
    <source>
        <dbReference type="ARBA" id="ARBA00022475"/>
    </source>
</evidence>
<dbReference type="SUPFAM" id="SSF57184">
    <property type="entry name" value="Growth factor receptor domain"/>
    <property type="match status" value="1"/>
</dbReference>
<keyword evidence="12 14" id="KW-1015">Disulfide bond</keyword>
<dbReference type="FunFam" id="2.10.25.10:FF:000472">
    <property type="entry name" value="Uncharacterized protein, isoform A"/>
    <property type="match status" value="1"/>
</dbReference>
<dbReference type="FunFam" id="2.10.25.10:FF:000391">
    <property type="entry name" value="Weary, isoform C"/>
    <property type="match status" value="1"/>
</dbReference>
<dbReference type="Pfam" id="PF00008">
    <property type="entry name" value="EGF"/>
    <property type="match status" value="11"/>
</dbReference>
<dbReference type="Pfam" id="PF21700">
    <property type="entry name" value="EGF_DL_JAG"/>
    <property type="match status" value="1"/>
</dbReference>
<feature type="disulfide bond" evidence="14">
    <location>
        <begin position="148"/>
        <end position="157"/>
    </location>
</feature>
<feature type="disulfide bond" evidence="14">
    <location>
        <begin position="332"/>
        <end position="341"/>
    </location>
</feature>
<dbReference type="Pfam" id="PF12661">
    <property type="entry name" value="hEGF"/>
    <property type="match status" value="1"/>
</dbReference>
<dbReference type="GO" id="GO:0003008">
    <property type="term" value="P:system process"/>
    <property type="evidence" value="ECO:0007669"/>
    <property type="project" value="UniProtKB-ARBA"/>
</dbReference>
<dbReference type="GO" id="GO:0005886">
    <property type="term" value="C:plasma membrane"/>
    <property type="evidence" value="ECO:0007669"/>
    <property type="project" value="UniProtKB-SubCell"/>
</dbReference>
<feature type="disulfide bond" evidence="14">
    <location>
        <begin position="72"/>
        <end position="81"/>
    </location>
</feature>
<keyword evidence="19" id="KW-1185">Reference proteome</keyword>
<organism evidence="18 19">
    <name type="scientific">Armadillidium nasatum</name>
    <dbReference type="NCBI Taxonomy" id="96803"/>
    <lineage>
        <taxon>Eukaryota</taxon>
        <taxon>Metazoa</taxon>
        <taxon>Ecdysozoa</taxon>
        <taxon>Arthropoda</taxon>
        <taxon>Crustacea</taxon>
        <taxon>Multicrustacea</taxon>
        <taxon>Malacostraca</taxon>
        <taxon>Eumalacostraca</taxon>
        <taxon>Peracarida</taxon>
        <taxon>Isopoda</taxon>
        <taxon>Oniscidea</taxon>
        <taxon>Crinocheta</taxon>
        <taxon>Armadillidiidae</taxon>
        <taxon>Armadillidium</taxon>
    </lineage>
</organism>
<feature type="region of interest" description="Disordered" evidence="15">
    <location>
        <begin position="747"/>
        <end position="767"/>
    </location>
</feature>
<feature type="disulfide bond" evidence="14">
    <location>
        <begin position="485"/>
        <end position="494"/>
    </location>
</feature>
<dbReference type="FunFam" id="2.10.25.10:FF:000431">
    <property type="entry name" value="Delta-like protein"/>
    <property type="match status" value="1"/>
</dbReference>
<dbReference type="PRINTS" id="PR00010">
    <property type="entry name" value="EGFBLOOD"/>
</dbReference>
<dbReference type="InterPro" id="IPR051830">
    <property type="entry name" value="NOTCH_homolog"/>
</dbReference>
<dbReference type="InterPro" id="IPR000742">
    <property type="entry name" value="EGF"/>
</dbReference>
<keyword evidence="11 16" id="KW-0472">Membrane</keyword>
<dbReference type="InterPro" id="IPR000152">
    <property type="entry name" value="EGF-type_Asp/Asn_hydroxyl_site"/>
</dbReference>
<dbReference type="PROSITE" id="PS50026">
    <property type="entry name" value="EGF_3"/>
    <property type="match status" value="13"/>
</dbReference>
<feature type="transmembrane region" description="Helical" evidence="16">
    <location>
        <begin position="707"/>
        <end position="729"/>
    </location>
</feature>
<dbReference type="SMART" id="SM00181">
    <property type="entry name" value="EGF"/>
    <property type="match status" value="13"/>
</dbReference>
<dbReference type="FunFam" id="2.10.25.10:FF:000004">
    <property type="entry name" value="Neurogenic locus notch 1"/>
    <property type="match status" value="1"/>
</dbReference>
<evidence type="ECO:0000256" key="16">
    <source>
        <dbReference type="SAM" id="Phobius"/>
    </source>
</evidence>
<evidence type="ECO:0000256" key="4">
    <source>
        <dbReference type="ARBA" id="ARBA00022536"/>
    </source>
</evidence>
<dbReference type="InterPro" id="IPR009030">
    <property type="entry name" value="Growth_fac_rcpt_cys_sf"/>
</dbReference>
<dbReference type="GO" id="GO:0005509">
    <property type="term" value="F:calcium ion binding"/>
    <property type="evidence" value="ECO:0007669"/>
    <property type="project" value="InterPro"/>
</dbReference>
<feature type="non-terminal residue" evidence="18">
    <location>
        <position position="1"/>
    </location>
</feature>
<sequence length="784" mass="85542">CRPGWEGEFCDECKSHPGCKHGFCNGVPFTCECELNWGGILCDQDLNYCGRYPCQNGGTCENTAPDQYNCTCAEGFSGENCEIVEDPCAPGPCNNGGTCMEVDGGFQCTCAPGWEGNTCKTNTNECESSPCQNGGTCQDFVNGFNCNCTEGWSGSTCQEGIISDWFSFHSHEGRNCEENINDCESNPCRNDGECVDLIDGFRCICAVGYSGVQCETDIDLCNPNPCFNGAVCINTQSDYFCHCSDRWSGKNCSDSRPKCVNPPCQGEVKYEPSNICGKNGRCVSYFDGAFSCVCDPGYTGQFCHININECESNPCQNGGTCVDQIDGFLCVCDLGWEGQLCNIEINECFSSPCKNNGTCKDGLLDFKCECLLDWKGRTCSSKTSHCEKNTCLNGGTCYDLANSFVCHCTNEWRGSVCHIPIHRPCDSSPCLNGGTCVNSDDGATCICRDGFEGSKCETNIDDCEKKPCYNDGRCIDGINWRMCECQPGFKGPDCRVLASFQCSSSPCSYGAKCIDEIGGYRCVCPKGRFGKNCEKMDNIPPLPLNGATPDWCQWAGELKPHGSVWRHQCNSCHCSHGSVTCSTVWCGPENCLDSNDNSYPCDPRQVCIADPPELCISPPCQGYGECRGLEGGQLLSKDHPGSPDCEPNNSQLSNTCALLTLILDLETAPAGTHVHTVCAGLRAAWADRHAHAPSTPPVILFDSTSGALAAVTVALVILIIVAVLGLGYWHFKRRHLNQSPLEYPHNPSHLKYPDDPHVEKTNNENEEKLRRYHNPLRGPSLFWW</sequence>
<evidence type="ECO:0000313" key="18">
    <source>
        <dbReference type="EMBL" id="KAB7506967.1"/>
    </source>
</evidence>
<dbReference type="FunFam" id="2.10.25.10:FF:000095">
    <property type="entry name" value="Notch, isoform B"/>
    <property type="match status" value="1"/>
</dbReference>
<dbReference type="Pfam" id="PF23575">
    <property type="entry name" value="JAG1"/>
    <property type="match status" value="1"/>
</dbReference>
<feature type="domain" description="EGF-like" evidence="17">
    <location>
        <begin position="498"/>
        <end position="534"/>
    </location>
</feature>
<feature type="disulfide bond" evidence="14">
    <location>
        <begin position="1"/>
        <end position="10"/>
    </location>
</feature>
<dbReference type="Gene3D" id="2.10.25.10">
    <property type="entry name" value="Laminin"/>
    <property type="match status" value="13"/>
</dbReference>
<dbReference type="PROSITE" id="PS00022">
    <property type="entry name" value="EGF_1"/>
    <property type="match status" value="12"/>
</dbReference>
<dbReference type="InterPro" id="IPR001881">
    <property type="entry name" value="EGF-like_Ca-bd_dom"/>
</dbReference>
<evidence type="ECO:0000256" key="2">
    <source>
        <dbReference type="ARBA" id="ARBA00022473"/>
    </source>
</evidence>
<feature type="disulfide bond" evidence="14">
    <location>
        <begin position="524"/>
        <end position="533"/>
    </location>
</feature>
<dbReference type="PRINTS" id="PR02059">
    <property type="entry name" value="JAGGEDFAMILY"/>
</dbReference>
<evidence type="ECO:0000313" key="19">
    <source>
        <dbReference type="Proteomes" id="UP000326759"/>
    </source>
</evidence>
<feature type="compositionally biased region" description="Basic and acidic residues" evidence="15">
    <location>
        <begin position="751"/>
        <end position="767"/>
    </location>
</feature>
<evidence type="ECO:0000256" key="5">
    <source>
        <dbReference type="ARBA" id="ARBA00022692"/>
    </source>
</evidence>